<keyword evidence="2" id="KW-1185">Reference proteome</keyword>
<dbReference type="EMBL" id="JANJQO010001224">
    <property type="protein sequence ID" value="KAJ2972049.1"/>
    <property type="molecule type" value="Genomic_DNA"/>
</dbReference>
<dbReference type="Proteomes" id="UP001143910">
    <property type="component" value="Unassembled WGS sequence"/>
</dbReference>
<sequence>MEAAKASVGVVAVVFLTRQCILSRNTAGESRQLFKDADGTATRESNAASFGTTSTKLFSNLAVAVGASTSVLHACYSTHSAQWSLPGMAALPLITIWLLIGLQVLLIANESAISPRFKQGICCALSAAVLIVQIIHHNAMAQQYSDTFFIEVSCAVVVGLSCLSLRRHPLLYRDGRCVDQQNGASVISLLSFSWYPLNQPSFSKADSLKLNDLPVIPVAQSMQLVRHNFQFCPRDGTLMRNLIWTWRYAFALQWVLTLVHSISQFLGQYMLMHLLGCLEESAASQRPAHLYTLSIGLALLAENISAGWITWVTLSKLSIPMTAFMKGLIFEKMTMVPRTQHTSTGGINKELHLASLESLMFTDCAAVSQACIVSQHCPKAIFKLLFDVAYLIHLIGLKHIFLGSLFPIILFPVSKMLSHQHRLAKLELSMVHKSFSTELSEMIRNLRQIRLSSMEKLFEGRIIESKLRELRKIWCCGTILAMLTLVTNLGPTLLISVSLSSYALEVGHLSPPLAFASIGLFRNLHTTFQELPAMWTNLQESLAACRRIQKYIVQPNIEQMRDSSSGICFQDAMIAWPTGVAASGSPHTPFSLRNVNLHFPTGKLSVVTGKMSSGKGLLLSAILGEAKIKFGDVQSAKPELRAEKSFESHRGATAFVSQPPWIQDCSIKHNILFGASFDEQRYMKVLRACALKSDIDALPDGDMTRAGVHGAVLSGGQKWRVSLARALYSDAETIVLDDVLSAVDPHVARWICSHALSGELAHGRTVILATHHLSLCEHLASYIVTVDGSTASGRLNILKGGLSTSMAVEPSSRSAMSNRAPVLGPNDSETPNQKPQELSQRRVVQIYTKYLLGSGSYTVFIAAAATFACRLLATANSWWLKRWTSTSGLDNASLRFNLYVYLALSVSGTVAIAVHAITVQGWIDSTSLGRLMQSLLPDMQIIDNRIAAGLSDLLRIIMQLLLIIFTGGIATHKTIVLVGFMLGFYLKITLRHLRQAKRLNKLVPLTSQAILEHAKSTESGILTIRAFNRAQSEVERMYDLLDADVCVNWHLILGQRFIHGRYGFLGAFFVCATTAALVVSGVDAATAGFTINVALQIKATLSGMMGKINLLTSGSRAIDRVLDVAQMTAENQNGAEMTGSWPFAGMIEVNNITVRYNETLPPVLRNISFSLPARQRLGLIGRTGSGKTSLINALLRFIDIKEGTVCIDGVDSASIKLGHLRRSFSVIPQDPLLFADTLRANLDLFGNKTDRELMDALLKVAINPNGKLGSPNALDNLDMAIQPDGANLSHGQRQMVCLARAILEPQRIVILDEATCAVDTETDSMIQRVIQREFVGSTLIVVAHKLATVANFDKILVLDEGEAKEFGSPAELMSRGGLFWDMVNQSSDADDIRRVIDRQPGQEQ</sequence>
<accession>A0ACC1MZI0</accession>
<reference evidence="1" key="1">
    <citation type="submission" date="2022-08" db="EMBL/GenBank/DDBJ databases">
        <title>Genome Sequence of Lecanicillium fungicola.</title>
        <authorList>
            <person name="Buettner E."/>
        </authorList>
    </citation>
    <scope>NUCLEOTIDE SEQUENCE</scope>
    <source>
        <strain evidence="1">Babe33</strain>
    </source>
</reference>
<protein>
    <submittedName>
        <fullName evidence="1">Uncharacterized protein</fullName>
    </submittedName>
</protein>
<comment type="caution">
    <text evidence="1">The sequence shown here is derived from an EMBL/GenBank/DDBJ whole genome shotgun (WGS) entry which is preliminary data.</text>
</comment>
<gene>
    <name evidence="1" type="ORF">NQ176_g7378</name>
</gene>
<evidence type="ECO:0000313" key="2">
    <source>
        <dbReference type="Proteomes" id="UP001143910"/>
    </source>
</evidence>
<proteinExistence type="predicted"/>
<evidence type="ECO:0000313" key="1">
    <source>
        <dbReference type="EMBL" id="KAJ2972049.1"/>
    </source>
</evidence>
<name>A0ACC1MZI0_9HYPO</name>
<organism evidence="1 2">
    <name type="scientific">Zarea fungicola</name>
    <dbReference type="NCBI Taxonomy" id="93591"/>
    <lineage>
        <taxon>Eukaryota</taxon>
        <taxon>Fungi</taxon>
        <taxon>Dikarya</taxon>
        <taxon>Ascomycota</taxon>
        <taxon>Pezizomycotina</taxon>
        <taxon>Sordariomycetes</taxon>
        <taxon>Hypocreomycetidae</taxon>
        <taxon>Hypocreales</taxon>
        <taxon>Cordycipitaceae</taxon>
        <taxon>Zarea</taxon>
    </lineage>
</organism>